<dbReference type="Pfam" id="PF00248">
    <property type="entry name" value="Aldo_ket_red"/>
    <property type="match status" value="1"/>
</dbReference>
<organism evidence="5 6">
    <name type="scientific">Cephaloticoccus primus</name>
    <dbReference type="NCBI Taxonomy" id="1548207"/>
    <lineage>
        <taxon>Bacteria</taxon>
        <taxon>Pseudomonadati</taxon>
        <taxon>Verrucomicrobiota</taxon>
        <taxon>Opitutia</taxon>
        <taxon>Opitutales</taxon>
        <taxon>Opitutaceae</taxon>
        <taxon>Cephaloticoccus</taxon>
    </lineage>
</organism>
<dbReference type="PANTHER" id="PTHR43638:SF3">
    <property type="entry name" value="ALDEHYDE REDUCTASE"/>
    <property type="match status" value="1"/>
</dbReference>
<proteinExistence type="predicted"/>
<evidence type="ECO:0000256" key="3">
    <source>
        <dbReference type="PIRSR" id="PIRSR000097-3"/>
    </source>
</evidence>
<keyword evidence="6" id="KW-1185">Reference proteome</keyword>
<evidence type="ECO:0000256" key="1">
    <source>
        <dbReference type="PIRSR" id="PIRSR000097-1"/>
    </source>
</evidence>
<evidence type="ECO:0000313" key="6">
    <source>
        <dbReference type="Proteomes" id="UP000070058"/>
    </source>
</evidence>
<protein>
    <recommendedName>
        <fullName evidence="4">NADP-dependent oxidoreductase domain-containing protein</fullName>
    </recommendedName>
</protein>
<name>A0A139SHK5_9BACT</name>
<dbReference type="PANTHER" id="PTHR43638">
    <property type="entry name" value="OXIDOREDUCTASE, ALDO/KETO REDUCTASE FAMILY PROTEIN"/>
    <property type="match status" value="1"/>
</dbReference>
<dbReference type="CDD" id="cd19138">
    <property type="entry name" value="AKR_YeaE"/>
    <property type="match status" value="1"/>
</dbReference>
<feature type="site" description="Lowers pKa of active site Tyr" evidence="3">
    <location>
        <position position="80"/>
    </location>
</feature>
<gene>
    <name evidence="5" type="ORF">AXK11_09020</name>
</gene>
<dbReference type="Gene3D" id="3.20.20.100">
    <property type="entry name" value="NADP-dependent oxidoreductase domain"/>
    <property type="match status" value="1"/>
</dbReference>
<dbReference type="PIRSF" id="PIRSF000097">
    <property type="entry name" value="AKR"/>
    <property type="match status" value="1"/>
</dbReference>
<feature type="domain" description="NADP-dependent oxidoreductase" evidence="4">
    <location>
        <begin position="17"/>
        <end position="268"/>
    </location>
</feature>
<evidence type="ECO:0000256" key="2">
    <source>
        <dbReference type="PIRSR" id="PIRSR000097-2"/>
    </source>
</evidence>
<evidence type="ECO:0000259" key="4">
    <source>
        <dbReference type="Pfam" id="PF00248"/>
    </source>
</evidence>
<comment type="caution">
    <text evidence="5">The sequence shown here is derived from an EMBL/GenBank/DDBJ whole genome shotgun (WGS) entry which is preliminary data.</text>
</comment>
<dbReference type="Proteomes" id="UP000070058">
    <property type="component" value="Unassembled WGS sequence"/>
</dbReference>
<dbReference type="AlphaFoldDB" id="A0A139SHK5"/>
<reference evidence="6" key="1">
    <citation type="submission" date="2016-02" db="EMBL/GenBank/DDBJ databases">
        <authorList>
            <person name="Sanders J.G."/>
            <person name="Lin J.Y."/>
            <person name="Wertz J.T."/>
            <person name="Russell J.A."/>
            <person name="Moreau C.S."/>
            <person name="Powell S."/>
        </authorList>
    </citation>
    <scope>NUCLEOTIDE SEQUENCE [LARGE SCALE GENOMIC DNA]</scope>
    <source>
        <strain evidence="6">CAG34</strain>
    </source>
</reference>
<dbReference type="SUPFAM" id="SSF51430">
    <property type="entry name" value="NAD(P)-linked oxidoreductase"/>
    <property type="match status" value="1"/>
</dbReference>
<dbReference type="InterPro" id="IPR036812">
    <property type="entry name" value="NAD(P)_OxRdtase_dom_sf"/>
</dbReference>
<evidence type="ECO:0000313" key="5">
    <source>
        <dbReference type="EMBL" id="KXU34062.1"/>
    </source>
</evidence>
<accession>A0A139SHK5</accession>
<dbReference type="STRING" id="1548207.AXK11_09020"/>
<feature type="active site" description="Proton donor" evidence="1">
    <location>
        <position position="55"/>
    </location>
</feature>
<dbReference type="PRINTS" id="PR00069">
    <property type="entry name" value="ALDKETRDTASE"/>
</dbReference>
<dbReference type="GO" id="GO:0016491">
    <property type="term" value="F:oxidoreductase activity"/>
    <property type="evidence" value="ECO:0007669"/>
    <property type="project" value="InterPro"/>
</dbReference>
<dbReference type="InterPro" id="IPR023210">
    <property type="entry name" value="NADP_OxRdtase_dom"/>
</dbReference>
<dbReference type="RefSeq" id="WP_068631412.1">
    <property type="nucleotide sequence ID" value="NZ_LSZQ01000069.1"/>
</dbReference>
<dbReference type="EMBL" id="LSZQ01000069">
    <property type="protein sequence ID" value="KXU34062.1"/>
    <property type="molecule type" value="Genomic_DNA"/>
</dbReference>
<feature type="binding site" evidence="2">
    <location>
        <position position="114"/>
    </location>
    <ligand>
        <name>substrate</name>
    </ligand>
</feature>
<dbReference type="InterPro" id="IPR020471">
    <property type="entry name" value="AKR"/>
</dbReference>
<sequence>MTQKTVTLPDGSRVPALGMGSWQLASGRHPRAQVEEALRVGLSLGLRLIDTAENYSGGASEQLVGSVIADQREQVFVVTKVQPSNARSEQSIRRSCERSLRNLGTDYIDLYLLHWRAGEHLPTVVDTFEALKAEGRIRHWGVSNFYVRGMEELYAIPGGKNCAANQVRYSLSDRSIEALGLVDWAAQHGLPLMAYSPLGSGGGLLSNPVLGEVAARHGVSAAAVALAWTMRSGSVVSIPESGRVAHTRENARAAGLTLDADDLAKLDRAFPARHIPHWSDERA</sequence>